<dbReference type="AlphaFoldDB" id="A0A4Q9VK65"/>
<dbReference type="InterPro" id="IPR050166">
    <property type="entry name" value="ABC_transporter_ATP-bind"/>
</dbReference>
<sequence>MIEIHSVTKTYDGFRALGPLDLTIDHEHVVTVIGPSGCGKSTLLRLLAGLEAPTSGRLAVDGRPIVGPRHDIGVAFQDPRLMPWLTVRRNIGLGLWDRPAEERRAAVEAALARVSLGAFAESLPKQLSGGMAQRVGLARALVARPRFLLLDEPFSALDPLTRIQMQDHLLDIVGDEIPNVLLITHDIEEAIVLSDRILVLGGPPARIRRDLVVDLPRPRHRASAGFQALKTLLLDDLFPRHGAGAEAA</sequence>
<dbReference type="PANTHER" id="PTHR42788">
    <property type="entry name" value="TAURINE IMPORT ATP-BINDING PROTEIN-RELATED"/>
    <property type="match status" value="1"/>
</dbReference>
<feature type="domain" description="ABC transporter" evidence="5">
    <location>
        <begin position="2"/>
        <end position="227"/>
    </location>
</feature>
<dbReference type="InterPro" id="IPR003593">
    <property type="entry name" value="AAA+_ATPase"/>
</dbReference>
<evidence type="ECO:0000313" key="6">
    <source>
        <dbReference type="EMBL" id="TBW35529.1"/>
    </source>
</evidence>
<accession>A0A4Q9VK65</accession>
<evidence type="ECO:0000313" key="7">
    <source>
        <dbReference type="Proteomes" id="UP000292781"/>
    </source>
</evidence>
<dbReference type="OrthoDB" id="9807242at2"/>
<keyword evidence="3" id="KW-0547">Nucleotide-binding</keyword>
<comment type="similarity">
    <text evidence="1">Belongs to the ABC transporter superfamily.</text>
</comment>
<keyword evidence="2" id="KW-0813">Transport</keyword>
<organism evidence="6 7">
    <name type="scientific">Siculibacillus lacustris</name>
    <dbReference type="NCBI Taxonomy" id="1549641"/>
    <lineage>
        <taxon>Bacteria</taxon>
        <taxon>Pseudomonadati</taxon>
        <taxon>Pseudomonadota</taxon>
        <taxon>Alphaproteobacteria</taxon>
        <taxon>Hyphomicrobiales</taxon>
        <taxon>Ancalomicrobiaceae</taxon>
        <taxon>Siculibacillus</taxon>
    </lineage>
</organism>
<dbReference type="PROSITE" id="PS00211">
    <property type="entry name" value="ABC_TRANSPORTER_1"/>
    <property type="match status" value="1"/>
</dbReference>
<keyword evidence="7" id="KW-1185">Reference proteome</keyword>
<proteinExistence type="inferred from homology"/>
<keyword evidence="4 6" id="KW-0067">ATP-binding</keyword>
<dbReference type="RefSeq" id="WP_131310631.1">
    <property type="nucleotide sequence ID" value="NZ_SJFN01000025.1"/>
</dbReference>
<dbReference type="InterPro" id="IPR003439">
    <property type="entry name" value="ABC_transporter-like_ATP-bd"/>
</dbReference>
<dbReference type="Proteomes" id="UP000292781">
    <property type="component" value="Unassembled WGS sequence"/>
</dbReference>
<name>A0A4Q9VK65_9HYPH</name>
<dbReference type="GO" id="GO:0005524">
    <property type="term" value="F:ATP binding"/>
    <property type="evidence" value="ECO:0007669"/>
    <property type="project" value="UniProtKB-KW"/>
</dbReference>
<dbReference type="PANTHER" id="PTHR42788:SF19">
    <property type="entry name" value="ALIPHATIC SULFONATES IMPORT ATP-BINDING PROTEIN SSUB 2"/>
    <property type="match status" value="1"/>
</dbReference>
<dbReference type="SUPFAM" id="SSF52540">
    <property type="entry name" value="P-loop containing nucleoside triphosphate hydrolases"/>
    <property type="match status" value="1"/>
</dbReference>
<gene>
    <name evidence="6" type="ORF">EYW49_16020</name>
</gene>
<dbReference type="GO" id="GO:0016887">
    <property type="term" value="F:ATP hydrolysis activity"/>
    <property type="evidence" value="ECO:0007669"/>
    <property type="project" value="InterPro"/>
</dbReference>
<protein>
    <submittedName>
        <fullName evidence="6">ABC transporter ATP-binding protein</fullName>
    </submittedName>
</protein>
<reference evidence="6 7" key="1">
    <citation type="submission" date="2019-02" db="EMBL/GenBank/DDBJ databases">
        <title>Siculibacillus lacustris gen. nov., sp. nov., a new rosette-forming bacterium isolated from a freshwater crater lake (Lake St. Ana, Romania).</title>
        <authorList>
            <person name="Felfoldi T."/>
            <person name="Marton Z."/>
            <person name="Szabo A."/>
            <person name="Mentes A."/>
            <person name="Boka K."/>
            <person name="Marialigeti K."/>
            <person name="Mathe I."/>
            <person name="Koncz M."/>
            <person name="Schumann P."/>
            <person name="Toth E."/>
        </authorList>
    </citation>
    <scope>NUCLEOTIDE SEQUENCE [LARGE SCALE GENOMIC DNA]</scope>
    <source>
        <strain evidence="6 7">SA-279</strain>
    </source>
</reference>
<dbReference type="Pfam" id="PF00005">
    <property type="entry name" value="ABC_tran"/>
    <property type="match status" value="1"/>
</dbReference>
<evidence type="ECO:0000256" key="2">
    <source>
        <dbReference type="ARBA" id="ARBA00022448"/>
    </source>
</evidence>
<dbReference type="SMART" id="SM00382">
    <property type="entry name" value="AAA"/>
    <property type="match status" value="1"/>
</dbReference>
<dbReference type="EMBL" id="SJFN01000025">
    <property type="protein sequence ID" value="TBW35529.1"/>
    <property type="molecule type" value="Genomic_DNA"/>
</dbReference>
<dbReference type="CDD" id="cd03293">
    <property type="entry name" value="ABC_NrtD_SsuB_transporters"/>
    <property type="match status" value="1"/>
</dbReference>
<dbReference type="Gene3D" id="3.40.50.300">
    <property type="entry name" value="P-loop containing nucleotide triphosphate hydrolases"/>
    <property type="match status" value="1"/>
</dbReference>
<evidence type="ECO:0000256" key="1">
    <source>
        <dbReference type="ARBA" id="ARBA00005417"/>
    </source>
</evidence>
<evidence type="ECO:0000256" key="4">
    <source>
        <dbReference type="ARBA" id="ARBA00022840"/>
    </source>
</evidence>
<evidence type="ECO:0000256" key="3">
    <source>
        <dbReference type="ARBA" id="ARBA00022741"/>
    </source>
</evidence>
<comment type="caution">
    <text evidence="6">The sequence shown here is derived from an EMBL/GenBank/DDBJ whole genome shotgun (WGS) entry which is preliminary data.</text>
</comment>
<dbReference type="InterPro" id="IPR027417">
    <property type="entry name" value="P-loop_NTPase"/>
</dbReference>
<dbReference type="InterPro" id="IPR017871">
    <property type="entry name" value="ABC_transporter-like_CS"/>
</dbReference>
<dbReference type="PROSITE" id="PS50893">
    <property type="entry name" value="ABC_TRANSPORTER_2"/>
    <property type="match status" value="1"/>
</dbReference>
<evidence type="ECO:0000259" key="5">
    <source>
        <dbReference type="PROSITE" id="PS50893"/>
    </source>
</evidence>